<evidence type="ECO:0000259" key="5">
    <source>
        <dbReference type="Pfam" id="PF04935"/>
    </source>
</evidence>
<keyword evidence="3" id="KW-0539">Nucleus</keyword>
<dbReference type="Pfam" id="PF15459">
    <property type="entry name" value="RRP14"/>
    <property type="match status" value="1"/>
</dbReference>
<dbReference type="STRING" id="2282107.A0A286UDV1"/>
<gene>
    <name evidence="7" type="ORF">PNOK_0625700</name>
</gene>
<dbReference type="InterPro" id="IPR029190">
    <property type="entry name" value="Rrp14/SURF6_C"/>
</dbReference>
<dbReference type="GO" id="GO:0003723">
    <property type="term" value="F:RNA binding"/>
    <property type="evidence" value="ECO:0007669"/>
    <property type="project" value="TreeGrafter"/>
</dbReference>
<feature type="compositionally biased region" description="Basic and acidic residues" evidence="4">
    <location>
        <begin position="210"/>
        <end position="256"/>
    </location>
</feature>
<keyword evidence="8" id="KW-1185">Reference proteome</keyword>
<dbReference type="GO" id="GO:0003677">
    <property type="term" value="F:DNA binding"/>
    <property type="evidence" value="ECO:0007669"/>
    <property type="project" value="TreeGrafter"/>
</dbReference>
<evidence type="ECO:0000313" key="8">
    <source>
        <dbReference type="Proteomes" id="UP000217199"/>
    </source>
</evidence>
<dbReference type="PANTHER" id="PTHR14369">
    <property type="entry name" value="SURFEIT LOCUS PROTEIN 6"/>
    <property type="match status" value="1"/>
</dbReference>
<feature type="region of interest" description="Disordered" evidence="4">
    <location>
        <begin position="37"/>
        <end position="313"/>
    </location>
</feature>
<organism evidence="7 8">
    <name type="scientific">Pyrrhoderma noxium</name>
    <dbReference type="NCBI Taxonomy" id="2282107"/>
    <lineage>
        <taxon>Eukaryota</taxon>
        <taxon>Fungi</taxon>
        <taxon>Dikarya</taxon>
        <taxon>Basidiomycota</taxon>
        <taxon>Agaricomycotina</taxon>
        <taxon>Agaricomycetes</taxon>
        <taxon>Hymenochaetales</taxon>
        <taxon>Hymenochaetaceae</taxon>
        <taxon>Pyrrhoderma</taxon>
    </lineage>
</organism>
<dbReference type="GO" id="GO:0005730">
    <property type="term" value="C:nucleolus"/>
    <property type="evidence" value="ECO:0007669"/>
    <property type="project" value="TreeGrafter"/>
</dbReference>
<feature type="compositionally biased region" description="Basic and acidic residues" evidence="4">
    <location>
        <begin position="57"/>
        <end position="74"/>
    </location>
</feature>
<accession>A0A286UDV1</accession>
<evidence type="ECO:0000256" key="4">
    <source>
        <dbReference type="SAM" id="MobiDB-lite"/>
    </source>
</evidence>
<feature type="domain" description="Ribosomal RNA-processing protein 14/surfeit locus protein 6 C-terminal" evidence="5">
    <location>
        <begin position="213"/>
        <end position="411"/>
    </location>
</feature>
<dbReference type="InterPro" id="IPR029188">
    <property type="entry name" value="Rrp14_N"/>
</dbReference>
<dbReference type="Pfam" id="PF04935">
    <property type="entry name" value="SURF6"/>
    <property type="match status" value="1"/>
</dbReference>
<comment type="caution">
    <text evidence="7">The sequence shown here is derived from an EMBL/GenBank/DDBJ whole genome shotgun (WGS) entry which is preliminary data.</text>
</comment>
<comment type="subcellular location">
    <subcellularLocation>
        <location evidence="1">Nucleus</location>
    </subcellularLocation>
</comment>
<comment type="similarity">
    <text evidence="2">Belongs to the SURF6 family.</text>
</comment>
<evidence type="ECO:0000313" key="7">
    <source>
        <dbReference type="EMBL" id="PAV17771.1"/>
    </source>
</evidence>
<protein>
    <submittedName>
        <fullName evidence="7">SURF6-domain-containing</fullName>
    </submittedName>
</protein>
<reference evidence="7 8" key="1">
    <citation type="journal article" date="2017" name="Mol. Ecol.">
        <title>Comparative and population genomic landscape of Phellinus noxius: A hypervariable fungus causing root rot in trees.</title>
        <authorList>
            <person name="Chung C.L."/>
            <person name="Lee T.J."/>
            <person name="Akiba M."/>
            <person name="Lee H.H."/>
            <person name="Kuo T.H."/>
            <person name="Liu D."/>
            <person name="Ke H.M."/>
            <person name="Yokoi T."/>
            <person name="Roa M.B."/>
            <person name="Lu M.J."/>
            <person name="Chang Y.Y."/>
            <person name="Ann P.J."/>
            <person name="Tsai J.N."/>
            <person name="Chen C.Y."/>
            <person name="Tzean S.S."/>
            <person name="Ota Y."/>
            <person name="Hattori T."/>
            <person name="Sahashi N."/>
            <person name="Liou R.F."/>
            <person name="Kikuchi T."/>
            <person name="Tsai I.J."/>
        </authorList>
    </citation>
    <scope>NUCLEOTIDE SEQUENCE [LARGE SCALE GENOMIC DNA]</scope>
    <source>
        <strain evidence="7 8">FFPRI411160</strain>
    </source>
</reference>
<feature type="compositionally biased region" description="Acidic residues" evidence="4">
    <location>
        <begin position="97"/>
        <end position="134"/>
    </location>
</feature>
<sequence length="447" mass="49556">MPTSPEELRASLEGHNAEFEALLRLIPAKYYLVPEDTAEQNSKYQKNSKKQKAPKQAIKEATKKAKRDRLDPDNNKTIVQLQEEAALKKGKGRPIESDEDEDDSEEDDIEVDMDGMDVDGDSESDSEDAEEEEAHESKQQKLKTKSKGKISESSNSTIGDNFTPMAPAGSIGALRAKLHARMEELRAKKGPKTNRQANANASSTGSTANSKDDLLEERRLQRAAMRERRRKETKEKKRREEEERGKKGKGKEKERQSTTTGTTTKTQLLVPDVSSQSHSASDPSSKYTNITFSTLSGTAPSLHKSLQTSSNPSQALAQVTKRAENRAALSPEKRAELDAKDTWAKANARIQGAKVHDDPSRLAKAVKRREKEKVKSQKGWNERKEQLDKALAARQKKRADNIAMRHERKKGGINSKGKKDTKKRPGFEGKSFGGGGAKKAKKGKTGK</sequence>
<evidence type="ECO:0000256" key="2">
    <source>
        <dbReference type="ARBA" id="ARBA00005904"/>
    </source>
</evidence>
<feature type="domain" description="Ribosomal RNA-processing protein 14 N-terminal" evidence="6">
    <location>
        <begin position="11"/>
        <end position="73"/>
    </location>
</feature>
<feature type="region of interest" description="Disordered" evidence="4">
    <location>
        <begin position="349"/>
        <end position="447"/>
    </location>
</feature>
<feature type="compositionally biased region" description="Low complexity" evidence="4">
    <location>
        <begin position="274"/>
        <end position="285"/>
    </location>
</feature>
<feature type="compositionally biased region" description="Basic and acidic residues" evidence="4">
    <location>
        <begin position="369"/>
        <end position="388"/>
    </location>
</feature>
<dbReference type="GO" id="GO:0042274">
    <property type="term" value="P:ribosomal small subunit biogenesis"/>
    <property type="evidence" value="ECO:0007669"/>
    <property type="project" value="TreeGrafter"/>
</dbReference>
<dbReference type="GO" id="GO:0042273">
    <property type="term" value="P:ribosomal large subunit biogenesis"/>
    <property type="evidence" value="ECO:0007669"/>
    <property type="project" value="TreeGrafter"/>
</dbReference>
<feature type="compositionally biased region" description="Polar residues" evidence="4">
    <location>
        <begin position="151"/>
        <end position="160"/>
    </location>
</feature>
<name>A0A286UDV1_9AGAM</name>
<feature type="compositionally biased region" description="Basic residues" evidence="4">
    <location>
        <begin position="438"/>
        <end position="447"/>
    </location>
</feature>
<dbReference type="PANTHER" id="PTHR14369:SF0">
    <property type="entry name" value="SURFEIT LOCUS PROTEIN 6"/>
    <property type="match status" value="1"/>
</dbReference>
<feature type="compositionally biased region" description="Polar residues" evidence="4">
    <location>
        <begin position="286"/>
        <end position="313"/>
    </location>
</feature>
<dbReference type="OrthoDB" id="444809at2759"/>
<evidence type="ECO:0000256" key="1">
    <source>
        <dbReference type="ARBA" id="ARBA00004123"/>
    </source>
</evidence>
<dbReference type="Proteomes" id="UP000217199">
    <property type="component" value="Unassembled WGS sequence"/>
</dbReference>
<proteinExistence type="inferred from homology"/>
<dbReference type="InParanoid" id="A0A286UDV1"/>
<dbReference type="AlphaFoldDB" id="A0A286UDV1"/>
<evidence type="ECO:0000259" key="6">
    <source>
        <dbReference type="Pfam" id="PF15459"/>
    </source>
</evidence>
<evidence type="ECO:0000256" key="3">
    <source>
        <dbReference type="ARBA" id="ARBA00023242"/>
    </source>
</evidence>
<feature type="compositionally biased region" description="Low complexity" evidence="4">
    <location>
        <begin position="197"/>
        <end position="209"/>
    </location>
</feature>
<dbReference type="EMBL" id="NBII01000006">
    <property type="protein sequence ID" value="PAV17771.1"/>
    <property type="molecule type" value="Genomic_DNA"/>
</dbReference>
<dbReference type="InterPro" id="IPR007019">
    <property type="entry name" value="SURF6"/>
</dbReference>